<dbReference type="PANTHER" id="PTHR47764:SF2">
    <property type="entry name" value="UBIQUITIN-LIKE PROTEASE FAMILY PROFILE DOMAIN-CONTAINING PROTEIN"/>
    <property type="match status" value="1"/>
</dbReference>
<reference evidence="7 8" key="1">
    <citation type="submission" date="2018-07" db="EMBL/GenBank/DDBJ databases">
        <title>The complete nuclear genome of the prasinophyte Chloropicon primus (CCMP1205).</title>
        <authorList>
            <person name="Pombert J.-F."/>
            <person name="Otis C."/>
            <person name="Turmel M."/>
            <person name="Lemieux C."/>
        </authorList>
    </citation>
    <scope>NUCLEOTIDE SEQUENCE [LARGE SCALE GENOMIC DNA]</scope>
    <source>
        <strain evidence="7 8">CCMP1205</strain>
    </source>
</reference>
<keyword evidence="3" id="KW-0378">Hydrolase</keyword>
<feature type="compositionally biased region" description="Basic and acidic residues" evidence="5">
    <location>
        <begin position="55"/>
        <end position="81"/>
    </location>
</feature>
<name>A0A5B8MH50_9CHLO</name>
<comment type="similarity">
    <text evidence="1">Belongs to the peptidase C48 family.</text>
</comment>
<evidence type="ECO:0000256" key="5">
    <source>
        <dbReference type="SAM" id="MobiDB-lite"/>
    </source>
</evidence>
<dbReference type="GO" id="GO:0006508">
    <property type="term" value="P:proteolysis"/>
    <property type="evidence" value="ECO:0007669"/>
    <property type="project" value="UniProtKB-KW"/>
</dbReference>
<dbReference type="PROSITE" id="PS50600">
    <property type="entry name" value="ULP_PROTEASE"/>
    <property type="match status" value="1"/>
</dbReference>
<feature type="compositionally biased region" description="Polar residues" evidence="5">
    <location>
        <begin position="547"/>
        <end position="564"/>
    </location>
</feature>
<gene>
    <name evidence="7" type="ORF">A3770_03p22670</name>
</gene>
<feature type="region of interest" description="Disordered" evidence="5">
    <location>
        <begin position="1"/>
        <end position="81"/>
    </location>
</feature>
<dbReference type="PANTHER" id="PTHR47764">
    <property type="entry name" value="UBIQUITIN-LIKE-SPECIFIC PROTEASE 2B-RELATED"/>
    <property type="match status" value="1"/>
</dbReference>
<accession>A0A5B8MH50</accession>
<feature type="compositionally biased region" description="Low complexity" evidence="5">
    <location>
        <begin position="173"/>
        <end position="188"/>
    </location>
</feature>
<feature type="domain" description="Ubiquitin-like protease family profile" evidence="6">
    <location>
        <begin position="221"/>
        <end position="426"/>
    </location>
</feature>
<evidence type="ECO:0000313" key="7">
    <source>
        <dbReference type="EMBL" id="QDZ19749.1"/>
    </source>
</evidence>
<sequence length="584" mass="65409">MAVSTAKLLTSEQKEDLARDGGEMGFGFGRGRRRLSHFDALAKREGNASTSEQAKLPESERMRQQQRRGHQESRVRDLMRTEPLRLGAASMDAIDTGRFYGGPRGQDDAFRLRPGRYQKGLTLNLLKSRIEDASRTKKRRVEKPVVVQEPIEVVISDGEESEEEGGGVKDDVLTLTPTGPGTRRSTRLSAGSLHRHTVAGVLERGKLKCVWKSEYGNGRSITIRPKDMDSLEDGEFLIDTVIDYYINCLVDDKRGREKGKTSGVSREDIYVFGTFFYKKLISCKSDLGKLSNWTRDVDIFSKKYVFIPICAHYHWSLILICNTNCYDVENELVDLTTAILHIDSMYSGHATGNITKNLRVYLKHEWHRNLKNPESICHRFDQGTTALVGGTREFTPKTILGGKLQCPRQNNFCDCGVFVLKFLEMFMDDPPNSVDVKIVNHKFTVEHTGSSEKFNTRAWFKPEDAAKLRKSLRTQLCQLFFDQNPESPHSKRALELACEVDAQAAEDAEVEVQAVEANKAAEDAEVEVQAVEASKAAEDAEVEVVLSSPSTGTETGTRVGSSSRFLPPRNNCLPPPKNSCSFNL</sequence>
<keyword evidence="8" id="KW-1185">Reference proteome</keyword>
<feature type="coiled-coil region" evidence="4">
    <location>
        <begin position="505"/>
        <end position="541"/>
    </location>
</feature>
<protein>
    <submittedName>
        <fullName evidence="7">Ubiquitin-like protease</fullName>
    </submittedName>
</protein>
<dbReference type="STRING" id="1764295.A0A5B8MH50"/>
<keyword evidence="2 7" id="KW-0645">Protease</keyword>
<proteinExistence type="inferred from homology"/>
<organism evidence="7 8">
    <name type="scientific">Chloropicon primus</name>
    <dbReference type="NCBI Taxonomy" id="1764295"/>
    <lineage>
        <taxon>Eukaryota</taxon>
        <taxon>Viridiplantae</taxon>
        <taxon>Chlorophyta</taxon>
        <taxon>Chloropicophyceae</taxon>
        <taxon>Chloropicales</taxon>
        <taxon>Chloropicaceae</taxon>
        <taxon>Chloropicon</taxon>
    </lineage>
</organism>
<dbReference type="InterPro" id="IPR003653">
    <property type="entry name" value="Peptidase_C48_C"/>
</dbReference>
<dbReference type="EMBL" id="CP031036">
    <property type="protein sequence ID" value="QDZ19749.1"/>
    <property type="molecule type" value="Genomic_DNA"/>
</dbReference>
<dbReference type="OrthoDB" id="568156at2759"/>
<evidence type="ECO:0000313" key="8">
    <source>
        <dbReference type="Proteomes" id="UP000316726"/>
    </source>
</evidence>
<feature type="compositionally biased region" description="Basic and acidic residues" evidence="5">
    <location>
        <begin position="12"/>
        <end position="22"/>
    </location>
</feature>
<dbReference type="Pfam" id="PF02902">
    <property type="entry name" value="Peptidase_C48"/>
    <property type="match status" value="1"/>
</dbReference>
<feature type="region of interest" description="Disordered" evidence="5">
    <location>
        <begin position="157"/>
        <end position="188"/>
    </location>
</feature>
<feature type="region of interest" description="Disordered" evidence="5">
    <location>
        <begin position="545"/>
        <end position="584"/>
    </location>
</feature>
<keyword evidence="4" id="KW-0175">Coiled coil</keyword>
<dbReference type="Proteomes" id="UP000316726">
    <property type="component" value="Chromosome 3"/>
</dbReference>
<dbReference type="Gene3D" id="3.30.310.130">
    <property type="entry name" value="Ubiquitin-related"/>
    <property type="match status" value="1"/>
</dbReference>
<evidence type="ECO:0000259" key="6">
    <source>
        <dbReference type="PROSITE" id="PS50600"/>
    </source>
</evidence>
<feature type="compositionally biased region" description="Basic and acidic residues" evidence="5">
    <location>
        <begin position="36"/>
        <end position="46"/>
    </location>
</feature>
<dbReference type="AlphaFoldDB" id="A0A5B8MH50"/>
<evidence type="ECO:0000256" key="1">
    <source>
        <dbReference type="ARBA" id="ARBA00005234"/>
    </source>
</evidence>
<evidence type="ECO:0000256" key="4">
    <source>
        <dbReference type="SAM" id="Coils"/>
    </source>
</evidence>
<dbReference type="InterPro" id="IPR038765">
    <property type="entry name" value="Papain-like_cys_pep_sf"/>
</dbReference>
<evidence type="ECO:0000256" key="3">
    <source>
        <dbReference type="ARBA" id="ARBA00022801"/>
    </source>
</evidence>
<dbReference type="GO" id="GO:0008234">
    <property type="term" value="F:cysteine-type peptidase activity"/>
    <property type="evidence" value="ECO:0007669"/>
    <property type="project" value="InterPro"/>
</dbReference>
<dbReference type="Gene3D" id="1.10.418.20">
    <property type="match status" value="1"/>
</dbReference>
<dbReference type="SUPFAM" id="SSF54001">
    <property type="entry name" value="Cysteine proteinases"/>
    <property type="match status" value="1"/>
</dbReference>
<evidence type="ECO:0000256" key="2">
    <source>
        <dbReference type="ARBA" id="ARBA00022670"/>
    </source>
</evidence>